<feature type="domain" description="TRAPPC10/Trs130 C-terminal" evidence="5">
    <location>
        <begin position="1338"/>
        <end position="1505"/>
    </location>
</feature>
<feature type="region of interest" description="Disordered" evidence="4">
    <location>
        <begin position="427"/>
        <end position="466"/>
    </location>
</feature>
<dbReference type="PANTHER" id="PTHR13251">
    <property type="entry name" value="EPILEPSY HOLOPROSENCEPHALY CANDIDATE 1/TMEM1"/>
    <property type="match status" value="1"/>
</dbReference>
<comment type="subcellular location">
    <subcellularLocation>
        <location evidence="1">Golgi apparatus</location>
    </subcellularLocation>
</comment>
<evidence type="ECO:0000256" key="3">
    <source>
        <dbReference type="ARBA" id="ARBA00023034"/>
    </source>
</evidence>
<dbReference type="InterPro" id="IPR056913">
    <property type="entry name" value="TRAPPC10/Trs130_N"/>
</dbReference>
<organism evidence="9 10">
    <name type="scientific">Diplodia seriata</name>
    <dbReference type="NCBI Taxonomy" id="420778"/>
    <lineage>
        <taxon>Eukaryota</taxon>
        <taxon>Fungi</taxon>
        <taxon>Dikarya</taxon>
        <taxon>Ascomycota</taxon>
        <taxon>Pezizomycotina</taxon>
        <taxon>Dothideomycetes</taxon>
        <taxon>Dothideomycetes incertae sedis</taxon>
        <taxon>Botryosphaeriales</taxon>
        <taxon>Botryosphaeriaceae</taxon>
        <taxon>Diplodia</taxon>
    </lineage>
</organism>
<evidence type="ECO:0000259" key="8">
    <source>
        <dbReference type="Pfam" id="PF24967"/>
    </source>
</evidence>
<keyword evidence="3" id="KW-0333">Golgi apparatus</keyword>
<proteinExistence type="predicted"/>
<feature type="compositionally biased region" description="Low complexity" evidence="4">
    <location>
        <begin position="81"/>
        <end position="94"/>
    </location>
</feature>
<dbReference type="InterPro" id="IPR045126">
    <property type="entry name" value="TRAPPC10/Trs130"/>
</dbReference>
<feature type="compositionally biased region" description="Gly residues" evidence="4">
    <location>
        <begin position="1607"/>
        <end position="1617"/>
    </location>
</feature>
<dbReference type="GeneID" id="92008183"/>
<evidence type="ECO:0000256" key="1">
    <source>
        <dbReference type="ARBA" id="ARBA00004555"/>
    </source>
</evidence>
<dbReference type="RefSeq" id="XP_066633440.1">
    <property type="nucleotide sequence ID" value="XM_066775559.1"/>
</dbReference>
<dbReference type="Pfam" id="PF24967">
    <property type="entry name" value="NTS_TR130"/>
    <property type="match status" value="1"/>
</dbReference>
<feature type="compositionally biased region" description="Acidic residues" evidence="4">
    <location>
        <begin position="1584"/>
        <end position="1597"/>
    </location>
</feature>
<evidence type="ECO:0000256" key="2">
    <source>
        <dbReference type="ARBA" id="ARBA00022448"/>
    </source>
</evidence>
<keyword evidence="2" id="KW-0813">Transport</keyword>
<feature type="compositionally biased region" description="Low complexity" evidence="4">
    <location>
        <begin position="427"/>
        <end position="441"/>
    </location>
</feature>
<dbReference type="Pfam" id="PF23274">
    <property type="entry name" value="DUF7077"/>
    <property type="match status" value="1"/>
</dbReference>
<evidence type="ECO:0000313" key="9">
    <source>
        <dbReference type="EMBL" id="KAL0260411.1"/>
    </source>
</evidence>
<feature type="region of interest" description="Disordered" evidence="4">
    <location>
        <begin position="539"/>
        <end position="596"/>
    </location>
</feature>
<feature type="region of interest" description="Disordered" evidence="4">
    <location>
        <begin position="174"/>
        <end position="202"/>
    </location>
</feature>
<dbReference type="Pfam" id="PF23036">
    <property type="entry name" value="TRAPPC10_1st"/>
    <property type="match status" value="1"/>
</dbReference>
<feature type="region of interest" description="Disordered" evidence="4">
    <location>
        <begin position="1568"/>
        <end position="1617"/>
    </location>
</feature>
<dbReference type="EMBL" id="JAJVCZ030000004">
    <property type="protein sequence ID" value="KAL0260411.1"/>
    <property type="molecule type" value="Genomic_DNA"/>
</dbReference>
<sequence>MASSSSSKVTVEYHDPSGLFNILEPHLRARLPLRNLHWKSPARPLRSIDSLHVDFVPGRDPTDDFLKSLPPPSSDGRRSRAASASSLRPGSSDGRPGRRRHQIPGLSQTPYLKLFILRCDDNDTYKVSSRKLLREWIKENTPASESGTKSTQENHDAFEWLVLHVVLPDTPAAGQPRLSGSASASTGAIEKSSSASRWPGRGSTTIFEKIRSDFNGTSKSAPDRISQIRLEMKDIPPHLIPPGIGQTSNPYNDSPQEILNSWSDTIIKFKTLILSSFDLRVSQYEEDIKEKDAQRHLPGWNFNTFFVLKEGLARGFESVGLVEDALVGYDELSVGLDTIVREHAADGYGGSFLEYTEDIKKHFLVCKKTPGTNPFGEKPISSSRKDYRGMILSNNISIFDFRCYIFSRQMALLLRLGNASISRSEFLSSSRPSSRPNSRPSTAQQAKASTDDFFLGTRTGQDEHETEDLTSLGELCRRAMSFLNIAAHILREDLTHAVENEVEKVSTEVIDNFVSSWSYSVAQQILDDTASSYLPITTFDKTSGSMPGKQLGPKQDLKVSVPEQKSLAHPKRSSSLLDRRASVQDLASSSSRGGQAVYEHSRFNSTGNQLGKKDQAPGIGTTAKSGQPELAAHRAELYLVQRRILERLGKKLNWLLGWAAVAAQHEGNKFSDVSLDEKPEPAPEGEEEQNDDKTGSQDGDIAGICESTLRGALESNDDFRNIYEQLSDLAVKHYLAASRSKSAESIMGDLAALKFESGDFSAAATYFSRMAPLYAQNRWNLVEVTMLKMYAQCLKKLNRKDEYVRVLLDLLAKSAANRKPSVSLKMRRGSVHTPWLDDDRLDTTGILDELVVFSGELPYDVTAPMNRYFSDVVVNPYIQHYPDHDGFQMMLTFRHLLEDDMELDKAKIRLVSMDPGENRDIWLETQEKLDVKQGQVIAWVHTNVVTLGYYAVDRVVLEAKKIHFTLETTKKEETLQSLGISIPGASLSSSKVPKKYRVLTYPRAEAFDAKLTVARSVHIDKIKSLELDCRTSASNITKAEVHMRAASAGLRLRTANAKVFDGDGKITDRPGPGVFGLSEMAPQTATRISIPYELEVNLSELHIKLEIIYHTEQGEHEFRDNCTINIELPLDVNVHDQFMERMLLSTFKVTTSNHVPLDVLNIQLKGTPAFDVDPAKLYGSRNPVRPGNPPAFVYRIFRKEGTSLANATDSNLSLSINYRCLDDHVYEKLEEKFSRSLRESKFAYLSRLLFPRLWENLKVSLTAEDWHRASFDDELRCGSFEDAGWPATIGSLPTSIREELQDWLEEWHKSNPAIDVTPPKDRTEAIIAPITRRITITVAVPRVQILNIAHLDLATPVPSPAFTPPIAPLGVPLTASLRIKHTRKWDEASALAKAANLAAPDDPVCFVYEIDADPNVWLLGGARRVQFEAREGEVKKFPLTLVPLREGYPRWLPSVSVRAVPREDKPALSSGVMSREASRDRAGGDQSLITSEMDLISQHACVQVVPDWKSVTVGVGVFSGESGGGGGEKAASEAVLLEAGGREDYYGTVDGWGEEGRGVTAGMGLPMEFAEEEQLGGGAGNDGNEAEAGAEPEPEPEPEAKAKADAGDGGEVVDGQE</sequence>
<protein>
    <recommendedName>
        <fullName evidence="11">Tmem1 family protein</fullName>
    </recommendedName>
</protein>
<evidence type="ECO:0000259" key="6">
    <source>
        <dbReference type="Pfam" id="PF23036"/>
    </source>
</evidence>
<dbReference type="Proteomes" id="UP001430584">
    <property type="component" value="Unassembled WGS sequence"/>
</dbReference>
<evidence type="ECO:0000313" key="10">
    <source>
        <dbReference type="Proteomes" id="UP001430584"/>
    </source>
</evidence>
<evidence type="ECO:0000259" key="7">
    <source>
        <dbReference type="Pfam" id="PF23274"/>
    </source>
</evidence>
<evidence type="ECO:0008006" key="11">
    <source>
        <dbReference type="Google" id="ProtNLM"/>
    </source>
</evidence>
<comment type="caution">
    <text evidence="9">The sequence shown here is derived from an EMBL/GenBank/DDBJ whole genome shotgun (WGS) entry which is preliminary data.</text>
</comment>
<accession>A0ABR3CIF7</accession>
<evidence type="ECO:0000256" key="4">
    <source>
        <dbReference type="SAM" id="MobiDB-lite"/>
    </source>
</evidence>
<dbReference type="Pfam" id="PF24965">
    <property type="entry name" value="TRS130_4HB"/>
    <property type="match status" value="1"/>
</dbReference>
<gene>
    <name evidence="9" type="ORF">SLS55_004098</name>
</gene>
<keyword evidence="10" id="KW-1185">Reference proteome</keyword>
<dbReference type="InterPro" id="IPR022233">
    <property type="entry name" value="TRAPPC10/Trs130_C"/>
</dbReference>
<dbReference type="PANTHER" id="PTHR13251:SF3">
    <property type="entry name" value="TRAFFICKING PROTEIN PARTICLE COMPLEX SUBUNIT 10"/>
    <property type="match status" value="1"/>
</dbReference>
<dbReference type="InterPro" id="IPR056916">
    <property type="entry name" value="NTS_TR130"/>
</dbReference>
<feature type="domain" description="DUF7077" evidence="7">
    <location>
        <begin position="1005"/>
        <end position="1125"/>
    </location>
</feature>
<feature type="region of interest" description="Disordered" evidence="4">
    <location>
        <begin position="61"/>
        <end position="104"/>
    </location>
</feature>
<evidence type="ECO:0000259" key="5">
    <source>
        <dbReference type="Pfam" id="PF12584"/>
    </source>
</evidence>
<feature type="domain" description="Trs130 NTS" evidence="8">
    <location>
        <begin position="709"/>
        <end position="800"/>
    </location>
</feature>
<feature type="compositionally biased region" description="Polar residues" evidence="4">
    <location>
        <begin position="178"/>
        <end position="202"/>
    </location>
</feature>
<feature type="region of interest" description="Disordered" evidence="4">
    <location>
        <begin position="670"/>
        <end position="700"/>
    </location>
</feature>
<reference evidence="9 10" key="1">
    <citation type="submission" date="2024-02" db="EMBL/GenBank/DDBJ databases">
        <title>De novo assembly and annotation of 12 fungi associated with fruit tree decline syndrome in Ontario, Canada.</title>
        <authorList>
            <person name="Sulman M."/>
            <person name="Ellouze W."/>
            <person name="Ilyukhin E."/>
        </authorList>
    </citation>
    <scope>NUCLEOTIDE SEQUENCE [LARGE SCALE GENOMIC DNA]</scope>
    <source>
        <strain evidence="9 10">FDS-637</strain>
    </source>
</reference>
<dbReference type="Pfam" id="PF12584">
    <property type="entry name" value="TRAPPC10"/>
    <property type="match status" value="1"/>
</dbReference>
<dbReference type="InterPro" id="IPR055505">
    <property type="entry name" value="DUF7077"/>
</dbReference>
<feature type="domain" description="TRAPPC10/Trs130 N-terminal" evidence="6">
    <location>
        <begin position="256"/>
        <end position="418"/>
    </location>
</feature>
<name>A0ABR3CIF7_9PEZI</name>